<name>A0A842HJJ0_9BACT</name>
<dbReference type="InterPro" id="IPR009288">
    <property type="entry name" value="AIG2-like_dom"/>
</dbReference>
<gene>
    <name evidence="2" type="ORF">H5P28_18645</name>
</gene>
<dbReference type="SUPFAM" id="SSF110857">
    <property type="entry name" value="Gamma-glutamyl cyclotransferase-like"/>
    <property type="match status" value="1"/>
</dbReference>
<sequence>MRVFVYGTLKPGGFYWPRYAEGKVTAHQPARTRGLLYHLPAGYPALTEGEGWARGTLLTLKDEAALAGFDELEGYRIGRPPEQNDYQRRKVECEDEHGNSLGPVWAYLMLPEKVREMGGIRIHADTWTGPPV</sequence>
<dbReference type="Proteomes" id="UP000546464">
    <property type="component" value="Unassembled WGS sequence"/>
</dbReference>
<organism evidence="2 3">
    <name type="scientific">Ruficoccus amylovorans</name>
    <dbReference type="NCBI Taxonomy" id="1804625"/>
    <lineage>
        <taxon>Bacteria</taxon>
        <taxon>Pseudomonadati</taxon>
        <taxon>Verrucomicrobiota</taxon>
        <taxon>Opitutia</taxon>
        <taxon>Puniceicoccales</taxon>
        <taxon>Cerasicoccaceae</taxon>
        <taxon>Ruficoccus</taxon>
    </lineage>
</organism>
<dbReference type="GO" id="GO:0016740">
    <property type="term" value="F:transferase activity"/>
    <property type="evidence" value="ECO:0007669"/>
    <property type="project" value="UniProtKB-KW"/>
</dbReference>
<protein>
    <submittedName>
        <fullName evidence="2">Gamma-glutamylcyclotransferase</fullName>
    </submittedName>
</protein>
<keyword evidence="2" id="KW-0808">Transferase</keyword>
<reference evidence="2 3" key="1">
    <citation type="submission" date="2020-07" db="EMBL/GenBank/DDBJ databases">
        <authorList>
            <person name="Feng X."/>
        </authorList>
    </citation>
    <scope>NUCLEOTIDE SEQUENCE [LARGE SCALE GENOMIC DNA]</scope>
    <source>
        <strain evidence="2 3">JCM31066</strain>
    </source>
</reference>
<dbReference type="EMBL" id="JACHVB010000064">
    <property type="protein sequence ID" value="MBC2596290.1"/>
    <property type="molecule type" value="Genomic_DNA"/>
</dbReference>
<dbReference type="AlphaFoldDB" id="A0A842HJJ0"/>
<evidence type="ECO:0000313" key="3">
    <source>
        <dbReference type="Proteomes" id="UP000546464"/>
    </source>
</evidence>
<comment type="caution">
    <text evidence="2">The sequence shown here is derived from an EMBL/GenBank/DDBJ whole genome shotgun (WGS) entry which is preliminary data.</text>
</comment>
<dbReference type="CDD" id="cd06661">
    <property type="entry name" value="GGCT_like"/>
    <property type="match status" value="1"/>
</dbReference>
<evidence type="ECO:0000313" key="2">
    <source>
        <dbReference type="EMBL" id="MBC2596290.1"/>
    </source>
</evidence>
<proteinExistence type="predicted"/>
<feature type="domain" description="Gamma-glutamylcyclotransferase AIG2-like" evidence="1">
    <location>
        <begin position="3"/>
        <end position="127"/>
    </location>
</feature>
<keyword evidence="3" id="KW-1185">Reference proteome</keyword>
<dbReference type="InterPro" id="IPR036568">
    <property type="entry name" value="GGCT-like_sf"/>
</dbReference>
<accession>A0A842HJJ0</accession>
<dbReference type="InterPro" id="IPR013024">
    <property type="entry name" value="GGCT-like"/>
</dbReference>
<dbReference type="Gene3D" id="3.10.490.10">
    <property type="entry name" value="Gamma-glutamyl cyclotransferase-like"/>
    <property type="match status" value="1"/>
</dbReference>
<dbReference type="Pfam" id="PF06094">
    <property type="entry name" value="GGACT"/>
    <property type="match status" value="1"/>
</dbReference>
<evidence type="ECO:0000259" key="1">
    <source>
        <dbReference type="Pfam" id="PF06094"/>
    </source>
</evidence>